<keyword evidence="2" id="KW-0732">Signal</keyword>
<accession>U4TRZ4</accession>
<evidence type="ECO:0000313" key="6">
    <source>
        <dbReference type="Proteomes" id="UP000030742"/>
    </source>
</evidence>
<dbReference type="PROSITE" id="PS00615">
    <property type="entry name" value="C_TYPE_LECTIN_1"/>
    <property type="match status" value="1"/>
</dbReference>
<feature type="signal peptide" evidence="2">
    <location>
        <begin position="1"/>
        <end position="19"/>
    </location>
</feature>
<dbReference type="EMBL" id="KB631345">
    <property type="protein sequence ID" value="ERL84249.1"/>
    <property type="molecule type" value="Genomic_DNA"/>
</dbReference>
<dbReference type="SMART" id="SM00034">
    <property type="entry name" value="CLECT"/>
    <property type="match status" value="1"/>
</dbReference>
<dbReference type="InterPro" id="IPR001304">
    <property type="entry name" value="C-type_lectin-like"/>
</dbReference>
<evidence type="ECO:0000313" key="5">
    <source>
        <dbReference type="EMBL" id="ERL91760.1"/>
    </source>
</evidence>
<dbReference type="OrthoDB" id="6338838at2759"/>
<feature type="chain" id="PRO_5007730789" description="C-type lectin domain-containing protein" evidence="2">
    <location>
        <begin position="20"/>
        <end position="138"/>
    </location>
</feature>
<dbReference type="EMBL" id="KB632300">
    <property type="protein sequence ID" value="ERL91760.1"/>
    <property type="molecule type" value="Genomic_DNA"/>
</dbReference>
<keyword evidence="1" id="KW-1015">Disulfide bond</keyword>
<evidence type="ECO:0000259" key="3">
    <source>
        <dbReference type="PROSITE" id="PS50041"/>
    </source>
</evidence>
<dbReference type="PROSITE" id="PS50041">
    <property type="entry name" value="C_TYPE_LECTIN_2"/>
    <property type="match status" value="1"/>
</dbReference>
<dbReference type="SUPFAM" id="SSF56436">
    <property type="entry name" value="C-type lectin-like"/>
    <property type="match status" value="1"/>
</dbReference>
<gene>
    <name evidence="4" type="ORF">D910_01630</name>
    <name evidence="5" type="ORF">D910_09086</name>
</gene>
<dbReference type="InterPro" id="IPR018378">
    <property type="entry name" value="C-type_lectin_CS"/>
</dbReference>
<proteinExistence type="predicted"/>
<reference evidence="4 6" key="1">
    <citation type="journal article" date="2013" name="Genome Biol.">
        <title>Draft genome of the mountain pine beetle, Dendroctonus ponderosae Hopkins, a major forest pest.</title>
        <authorList>
            <person name="Keeling C.I."/>
            <person name="Yuen M.M."/>
            <person name="Liao N.Y."/>
            <person name="Docking T.R."/>
            <person name="Chan S.K."/>
            <person name="Taylor G.A."/>
            <person name="Palmquist D.L."/>
            <person name="Jackman S.D."/>
            <person name="Nguyen A."/>
            <person name="Li M."/>
            <person name="Henderson H."/>
            <person name="Janes J.K."/>
            <person name="Zhao Y."/>
            <person name="Pandoh P."/>
            <person name="Moore R."/>
            <person name="Sperling F.A."/>
            <person name="Huber D.P."/>
            <person name="Birol I."/>
            <person name="Jones S.J."/>
            <person name="Bohlmann J."/>
        </authorList>
    </citation>
    <scope>NUCLEOTIDE SEQUENCE</scope>
</reference>
<evidence type="ECO:0000313" key="4">
    <source>
        <dbReference type="EMBL" id="ERL84249.1"/>
    </source>
</evidence>
<name>U4TRZ4_DENPD</name>
<dbReference type="InterPro" id="IPR016186">
    <property type="entry name" value="C-type_lectin-like/link_sf"/>
</dbReference>
<organism evidence="4 6">
    <name type="scientific">Dendroctonus ponderosae</name>
    <name type="common">Mountain pine beetle</name>
    <dbReference type="NCBI Taxonomy" id="77166"/>
    <lineage>
        <taxon>Eukaryota</taxon>
        <taxon>Metazoa</taxon>
        <taxon>Ecdysozoa</taxon>
        <taxon>Arthropoda</taxon>
        <taxon>Hexapoda</taxon>
        <taxon>Insecta</taxon>
        <taxon>Pterygota</taxon>
        <taxon>Neoptera</taxon>
        <taxon>Endopterygota</taxon>
        <taxon>Coleoptera</taxon>
        <taxon>Polyphaga</taxon>
        <taxon>Cucujiformia</taxon>
        <taxon>Curculionidae</taxon>
        <taxon>Scolytinae</taxon>
        <taxon>Dendroctonus</taxon>
    </lineage>
</organism>
<protein>
    <recommendedName>
        <fullName evidence="3">C-type lectin domain-containing protein</fullName>
    </recommendedName>
</protein>
<feature type="domain" description="C-type lectin" evidence="3">
    <location>
        <begin position="21"/>
        <end position="137"/>
    </location>
</feature>
<evidence type="ECO:0000256" key="1">
    <source>
        <dbReference type="ARBA" id="ARBA00023157"/>
    </source>
</evidence>
<dbReference type="InterPro" id="IPR016187">
    <property type="entry name" value="CTDL_fold"/>
</dbReference>
<dbReference type="Proteomes" id="UP000030742">
    <property type="component" value="Unassembled WGS sequence"/>
</dbReference>
<dbReference type="Gene3D" id="3.10.100.10">
    <property type="entry name" value="Mannose-Binding Protein A, subunit A"/>
    <property type="match status" value="1"/>
</dbReference>
<dbReference type="Pfam" id="PF00059">
    <property type="entry name" value="Lectin_C"/>
    <property type="match status" value="1"/>
</dbReference>
<dbReference type="AlphaFoldDB" id="U4TRZ4"/>
<sequence>MGKLLLFFAFAAVLSQALSEYYISTEALSFMQAYATCKRNKYTLARERSLEDSDALNSAIKKAKATTHDLFIGGMYDFTGIFTPVWLWVEDGEEITYDHWASGASQTSECLVRSSLTTGDGYWLSSSCTESRYFICEY</sequence>
<dbReference type="CDD" id="cd00037">
    <property type="entry name" value="CLECT"/>
    <property type="match status" value="1"/>
</dbReference>
<evidence type="ECO:0000256" key="2">
    <source>
        <dbReference type="SAM" id="SignalP"/>
    </source>
</evidence>